<evidence type="ECO:0000256" key="1">
    <source>
        <dbReference type="SAM" id="MobiDB-lite"/>
    </source>
</evidence>
<keyword evidence="2" id="KW-0812">Transmembrane</keyword>
<evidence type="ECO:0000256" key="2">
    <source>
        <dbReference type="SAM" id="Phobius"/>
    </source>
</evidence>
<dbReference type="EMBL" id="JMCC02000004">
    <property type="protein sequence ID" value="KIG19211.1"/>
    <property type="molecule type" value="Genomic_DNA"/>
</dbReference>
<sequence length="574" mass="61052">MDFQCSGCHQFANNPLAEDLPPHAPAAYFGTLMANAARDPVFWAGVALASDDYPGETEDCVRCHAPRAFLEGRGDAIAMDELIPPDFNSVSCEVCHRAIDDGVTPPGNARFVLDDTLVDGEPARRGPWGYVDPEGPPLPPHPIIQDLEFLPSSRMCGTCHDVTTGRARLDDQGAPIGVNFNEQRTYSEWLGSVYAQPGDEAQTCQDCHMALVEVPAAGCMEYENIGEFAESGARRHLMLGANMQALRVIADNSPGANGNAIDVALGLFDEFLATAATLEVQFPAAVDLQAGIDALDVRVTNNTGHKLPTGYSEGRVMWLEVTARYAGEIVWSSGLWDGAEIEQDSQLRSYEGVAQRWADGTRNHLLLNDHWVHDTRIPPKGLVQDIQTDPVGDRYAPLPDDTWPHYDDHSYAFGPVSVVDVTPDDASDDELELELRLLYVINTQSYLDQLRDDNDVNDAGQAVHDMYMDDGGPAPMVLSTAAVTVPLTGLEQPDPGDGDGDGDPGDGDGDGDGDPGDGDGDGDPAGMTSESGGEAAGGNDDGGGCGCAVGGAGGPLTLGVGSLLLLLGVRRRRR</sequence>
<keyword evidence="3" id="KW-0858">Xylan degradation</keyword>
<protein>
    <submittedName>
        <fullName evidence="3">Endo-1,4-beta-xylanase A</fullName>
    </submittedName>
</protein>
<keyword evidence="3" id="KW-0378">Hydrolase</keyword>
<proteinExistence type="predicted"/>
<dbReference type="InterPro" id="IPR036280">
    <property type="entry name" value="Multihaem_cyt_sf"/>
</dbReference>
<dbReference type="GO" id="GO:0045493">
    <property type="term" value="P:xylan catabolic process"/>
    <property type="evidence" value="ECO:0007669"/>
    <property type="project" value="UniProtKB-KW"/>
</dbReference>
<organism evidence="3 4">
    <name type="scientific">Enhygromyxa salina</name>
    <dbReference type="NCBI Taxonomy" id="215803"/>
    <lineage>
        <taxon>Bacteria</taxon>
        <taxon>Pseudomonadati</taxon>
        <taxon>Myxococcota</taxon>
        <taxon>Polyangia</taxon>
        <taxon>Nannocystales</taxon>
        <taxon>Nannocystaceae</taxon>
        <taxon>Enhygromyxa</taxon>
    </lineage>
</organism>
<evidence type="ECO:0000313" key="3">
    <source>
        <dbReference type="EMBL" id="KIG19211.1"/>
    </source>
</evidence>
<dbReference type="InterPro" id="IPR024038">
    <property type="entry name" value="MYXO-CTERM"/>
</dbReference>
<feature type="region of interest" description="Disordered" evidence="1">
    <location>
        <begin position="488"/>
        <end position="556"/>
    </location>
</feature>
<dbReference type="Gene3D" id="1.10.1130.10">
    <property type="entry name" value="Flavocytochrome C3, Chain A"/>
    <property type="match status" value="1"/>
</dbReference>
<feature type="compositionally biased region" description="Gly residues" evidence="1">
    <location>
        <begin position="534"/>
        <end position="556"/>
    </location>
</feature>
<keyword evidence="2" id="KW-0472">Membrane</keyword>
<reference evidence="3 4" key="1">
    <citation type="submission" date="2014-12" db="EMBL/GenBank/DDBJ databases">
        <title>Genome assembly of Enhygromyxa salina DSM 15201.</title>
        <authorList>
            <person name="Sharma G."/>
            <person name="Subramanian S."/>
        </authorList>
    </citation>
    <scope>NUCLEOTIDE SEQUENCE [LARGE SCALE GENOMIC DNA]</scope>
    <source>
        <strain evidence="3 4">DSM 15201</strain>
    </source>
</reference>
<accession>A0A0C2D7Y0</accession>
<keyword evidence="3" id="KW-0119">Carbohydrate metabolism</keyword>
<dbReference type="AlphaFoldDB" id="A0A0C2D7Y0"/>
<dbReference type="Proteomes" id="UP000031599">
    <property type="component" value="Unassembled WGS sequence"/>
</dbReference>
<feature type="compositionally biased region" description="Acidic residues" evidence="1">
    <location>
        <begin position="494"/>
        <end position="522"/>
    </location>
</feature>
<gene>
    <name evidence="3" type="ORF">DB30_04676</name>
</gene>
<dbReference type="NCBIfam" id="TIGR03901">
    <property type="entry name" value="MYXO-CTERM"/>
    <property type="match status" value="1"/>
</dbReference>
<dbReference type="GO" id="GO:0016798">
    <property type="term" value="F:hydrolase activity, acting on glycosyl bonds"/>
    <property type="evidence" value="ECO:0007669"/>
    <property type="project" value="UniProtKB-KW"/>
</dbReference>
<comment type="caution">
    <text evidence="3">The sequence shown here is derived from an EMBL/GenBank/DDBJ whole genome shotgun (WGS) entry which is preliminary data.</text>
</comment>
<name>A0A0C2D7Y0_9BACT</name>
<keyword evidence="3" id="KW-0624">Polysaccharide degradation</keyword>
<evidence type="ECO:0000313" key="4">
    <source>
        <dbReference type="Proteomes" id="UP000031599"/>
    </source>
</evidence>
<feature type="transmembrane region" description="Helical" evidence="2">
    <location>
        <begin position="548"/>
        <end position="569"/>
    </location>
</feature>
<dbReference type="SUPFAM" id="SSF48695">
    <property type="entry name" value="Multiheme cytochromes"/>
    <property type="match status" value="1"/>
</dbReference>
<keyword evidence="3" id="KW-0326">Glycosidase</keyword>
<keyword evidence="2" id="KW-1133">Transmembrane helix</keyword>